<dbReference type="PANTHER" id="PTHR15907">
    <property type="entry name" value="DUF614 FAMILY PROTEIN-RELATED"/>
    <property type="match status" value="1"/>
</dbReference>
<dbReference type="NCBIfam" id="TIGR01571">
    <property type="entry name" value="A_thal_Cys_rich"/>
    <property type="match status" value="1"/>
</dbReference>
<protein>
    <submittedName>
        <fullName evidence="2">Protein plant cadmium resistance 7</fullName>
    </submittedName>
</protein>
<dbReference type="EMBL" id="PKMF04000361">
    <property type="protein sequence ID" value="KAK7836148.1"/>
    <property type="molecule type" value="Genomic_DNA"/>
</dbReference>
<evidence type="ECO:0000313" key="2">
    <source>
        <dbReference type="EMBL" id="KAK7836148.1"/>
    </source>
</evidence>
<keyword evidence="1" id="KW-0812">Transmembrane</keyword>
<gene>
    <name evidence="2" type="primary">PCR7_1</name>
    <name evidence="2" type="ORF">CFP56_022942</name>
</gene>
<dbReference type="Proteomes" id="UP000237347">
    <property type="component" value="Unassembled WGS sequence"/>
</dbReference>
<dbReference type="Pfam" id="PF04749">
    <property type="entry name" value="PLAC8"/>
    <property type="match status" value="1"/>
</dbReference>
<dbReference type="AlphaFoldDB" id="A0AAW0KA48"/>
<keyword evidence="1" id="KW-0472">Membrane</keyword>
<keyword evidence="3" id="KW-1185">Reference proteome</keyword>
<evidence type="ECO:0000256" key="1">
    <source>
        <dbReference type="SAM" id="Phobius"/>
    </source>
</evidence>
<name>A0AAW0KA48_QUESU</name>
<sequence length="144" mass="16713">MADPNSPTRGQWTTEIFGCYEDPSNCWVTFVCPCLTFARNAEIVDEGKTTAFTAGRHYLVLCNFAPILGATLYACTYRSKLRRRFELPEQPCRHCGDCYVHHLCRFFALCQEHRELSNRHMDPRGGKIVCDFKIFLTTRLHFRP</sequence>
<organism evidence="2 3">
    <name type="scientific">Quercus suber</name>
    <name type="common">Cork oak</name>
    <dbReference type="NCBI Taxonomy" id="58331"/>
    <lineage>
        <taxon>Eukaryota</taxon>
        <taxon>Viridiplantae</taxon>
        <taxon>Streptophyta</taxon>
        <taxon>Embryophyta</taxon>
        <taxon>Tracheophyta</taxon>
        <taxon>Spermatophyta</taxon>
        <taxon>Magnoliopsida</taxon>
        <taxon>eudicotyledons</taxon>
        <taxon>Gunneridae</taxon>
        <taxon>Pentapetalae</taxon>
        <taxon>rosids</taxon>
        <taxon>fabids</taxon>
        <taxon>Fagales</taxon>
        <taxon>Fagaceae</taxon>
        <taxon>Quercus</taxon>
    </lineage>
</organism>
<dbReference type="InterPro" id="IPR006461">
    <property type="entry name" value="PLAC_motif_containing"/>
</dbReference>
<feature type="transmembrane region" description="Helical" evidence="1">
    <location>
        <begin position="57"/>
        <end position="75"/>
    </location>
</feature>
<comment type="caution">
    <text evidence="2">The sequence shown here is derived from an EMBL/GenBank/DDBJ whole genome shotgun (WGS) entry which is preliminary data.</text>
</comment>
<reference evidence="2 3" key="1">
    <citation type="journal article" date="2018" name="Sci. Data">
        <title>The draft genome sequence of cork oak.</title>
        <authorList>
            <person name="Ramos A.M."/>
            <person name="Usie A."/>
            <person name="Barbosa P."/>
            <person name="Barros P.M."/>
            <person name="Capote T."/>
            <person name="Chaves I."/>
            <person name="Simoes F."/>
            <person name="Abreu I."/>
            <person name="Carrasquinho I."/>
            <person name="Faro C."/>
            <person name="Guimaraes J.B."/>
            <person name="Mendonca D."/>
            <person name="Nobrega F."/>
            <person name="Rodrigues L."/>
            <person name="Saibo N.J.M."/>
            <person name="Varela M.C."/>
            <person name="Egas C."/>
            <person name="Matos J."/>
            <person name="Miguel C.M."/>
            <person name="Oliveira M.M."/>
            <person name="Ricardo C.P."/>
            <person name="Goncalves S."/>
        </authorList>
    </citation>
    <scope>NUCLEOTIDE SEQUENCE [LARGE SCALE GENOMIC DNA]</scope>
    <source>
        <strain evidence="3">cv. HL8</strain>
    </source>
</reference>
<accession>A0AAW0KA48</accession>
<evidence type="ECO:0000313" key="3">
    <source>
        <dbReference type="Proteomes" id="UP000237347"/>
    </source>
</evidence>
<keyword evidence="1" id="KW-1133">Transmembrane helix</keyword>
<proteinExistence type="predicted"/>